<comment type="similarity">
    <text evidence="1">Belongs to the asp23 family.</text>
</comment>
<proteinExistence type="inferred from homology"/>
<dbReference type="Pfam" id="PF03780">
    <property type="entry name" value="Asp23"/>
    <property type="match status" value="1"/>
</dbReference>
<accession>A0A367F713</accession>
<evidence type="ECO:0000256" key="1">
    <source>
        <dbReference type="ARBA" id="ARBA00005721"/>
    </source>
</evidence>
<dbReference type="InterPro" id="IPR005531">
    <property type="entry name" value="Asp23"/>
</dbReference>
<feature type="compositionally biased region" description="Polar residues" evidence="2">
    <location>
        <begin position="37"/>
        <end position="48"/>
    </location>
</feature>
<organism evidence="3 4">
    <name type="scientific">Sphaerisporangium album</name>
    <dbReference type="NCBI Taxonomy" id="509200"/>
    <lineage>
        <taxon>Bacteria</taxon>
        <taxon>Bacillati</taxon>
        <taxon>Actinomycetota</taxon>
        <taxon>Actinomycetes</taxon>
        <taxon>Streptosporangiales</taxon>
        <taxon>Streptosporangiaceae</taxon>
        <taxon>Sphaerisporangium</taxon>
    </lineage>
</organism>
<evidence type="ECO:0000313" key="4">
    <source>
        <dbReference type="Proteomes" id="UP000253094"/>
    </source>
</evidence>
<keyword evidence="4" id="KW-1185">Reference proteome</keyword>
<name>A0A367F713_9ACTN</name>
<dbReference type="PANTHER" id="PTHR34297:SF3">
    <property type="entry name" value="ALKALINE SHOCK PROTEIN 23"/>
    <property type="match status" value="1"/>
</dbReference>
<sequence>MPIICPPSGYISDHAGCAFLFGDAGTPAGTEDDEVSAQRSETPRQTSDADAVRTGSGRGSAELVSERGRTRIADTVVAKIAGMAAREVPGVYALGAGMSRALGVVRERLIGGGPAVPTGGVSVEVGERQAAIDLEVIVEYGVSIPDLAAGIRRNVIEAVENMCGLEVTEVNIAVDDLHLPGEESSEQQEARVR</sequence>
<gene>
    <name evidence="3" type="ORF">DQ384_31210</name>
</gene>
<dbReference type="Proteomes" id="UP000253094">
    <property type="component" value="Unassembled WGS sequence"/>
</dbReference>
<protein>
    <submittedName>
        <fullName evidence="3">Asp23/Gls24 family envelope stress response protein</fullName>
    </submittedName>
</protein>
<dbReference type="EMBL" id="QOIL01000022">
    <property type="protein sequence ID" value="RCG25340.1"/>
    <property type="molecule type" value="Genomic_DNA"/>
</dbReference>
<feature type="region of interest" description="Disordered" evidence="2">
    <location>
        <begin position="28"/>
        <end position="65"/>
    </location>
</feature>
<evidence type="ECO:0000256" key="2">
    <source>
        <dbReference type="SAM" id="MobiDB-lite"/>
    </source>
</evidence>
<dbReference type="AlphaFoldDB" id="A0A367F713"/>
<evidence type="ECO:0000313" key="3">
    <source>
        <dbReference type="EMBL" id="RCG25340.1"/>
    </source>
</evidence>
<comment type="caution">
    <text evidence="3">The sequence shown here is derived from an EMBL/GenBank/DDBJ whole genome shotgun (WGS) entry which is preliminary data.</text>
</comment>
<dbReference type="PANTHER" id="PTHR34297">
    <property type="entry name" value="HYPOTHETICAL CYTOSOLIC PROTEIN-RELATED"/>
    <property type="match status" value="1"/>
</dbReference>
<dbReference type="OrthoDB" id="9808942at2"/>
<reference evidence="3 4" key="1">
    <citation type="submission" date="2018-06" db="EMBL/GenBank/DDBJ databases">
        <title>Sphaerisporangium craniellae sp. nov., isolated from a marine sponge in the South China Sea.</title>
        <authorList>
            <person name="Li L."/>
        </authorList>
    </citation>
    <scope>NUCLEOTIDE SEQUENCE [LARGE SCALE GENOMIC DNA]</scope>
    <source>
        <strain evidence="3 4">CCTCC AA 208026</strain>
    </source>
</reference>